<dbReference type="PATRIC" id="fig|991905.3.peg.1089"/>
<accession>F2IYQ0</accession>
<dbReference type="InterPro" id="IPR002539">
    <property type="entry name" value="MaoC-like_dom"/>
</dbReference>
<evidence type="ECO:0000313" key="2">
    <source>
        <dbReference type="EMBL" id="ADZ69497.1"/>
    </source>
</evidence>
<dbReference type="PANTHER" id="PTHR43664">
    <property type="entry name" value="MONOAMINE OXIDASE-RELATED"/>
    <property type="match status" value="1"/>
</dbReference>
<evidence type="ECO:0000259" key="1">
    <source>
        <dbReference type="Pfam" id="PF01575"/>
    </source>
</evidence>
<dbReference type="HOGENOM" id="CLU_094876_0_1_5"/>
<gene>
    <name evidence="2" type="ordered locus">SL003B_1068</name>
</gene>
<dbReference type="PANTHER" id="PTHR43664:SF1">
    <property type="entry name" value="BETA-METHYLMALYL-COA DEHYDRATASE"/>
    <property type="match status" value="1"/>
</dbReference>
<dbReference type="EMBL" id="CP002568">
    <property type="protein sequence ID" value="ADZ69497.1"/>
    <property type="molecule type" value="Genomic_DNA"/>
</dbReference>
<dbReference type="Pfam" id="PF01575">
    <property type="entry name" value="MaoC_dehydratas"/>
    <property type="match status" value="1"/>
</dbReference>
<dbReference type="KEGG" id="pgv:SL003B_1068"/>
<dbReference type="AlphaFoldDB" id="F2IYQ0"/>
<dbReference type="Proteomes" id="UP000008130">
    <property type="component" value="Chromosome"/>
</dbReference>
<dbReference type="Gene3D" id="3.10.129.10">
    <property type="entry name" value="Hotdog Thioesterase"/>
    <property type="match status" value="1"/>
</dbReference>
<proteinExistence type="predicted"/>
<dbReference type="CDD" id="cd03451">
    <property type="entry name" value="FkbR2"/>
    <property type="match status" value="1"/>
</dbReference>
<dbReference type="OrthoDB" id="9796589at2"/>
<organism evidence="2 3">
    <name type="scientific">Polymorphum gilvum (strain LMG 25793 / CGMCC 1.9160 / SL003B-26A1)</name>
    <dbReference type="NCBI Taxonomy" id="991905"/>
    <lineage>
        <taxon>Bacteria</taxon>
        <taxon>Pseudomonadati</taxon>
        <taxon>Pseudomonadota</taxon>
        <taxon>Alphaproteobacteria</taxon>
        <taxon>Rhodobacterales</taxon>
        <taxon>Paracoccaceae</taxon>
        <taxon>Polymorphum</taxon>
    </lineage>
</organism>
<keyword evidence="3" id="KW-1185">Reference proteome</keyword>
<reference evidence="2 3" key="1">
    <citation type="journal article" date="2011" name="J. Bacteriol.">
        <title>Complete genome sequence of Polymorphum gilvum SL003B-26A1T, a crude oil-degrading bacterium from oil-polluted saline soil.</title>
        <authorList>
            <person name="Li S.G."/>
            <person name="Tang Y.Q."/>
            <person name="Nie Y."/>
            <person name="Cai M."/>
            <person name="Wu X.L."/>
        </authorList>
    </citation>
    <scope>NUCLEOTIDE SEQUENCE [LARGE SCALE GENOMIC DNA]</scope>
    <source>
        <strain evidence="3">LMG 25793 / CGMCC 1.9160 / SL003B-26A1</strain>
    </source>
</reference>
<dbReference type="STRING" id="991905.SL003B_1068"/>
<dbReference type="InterPro" id="IPR052342">
    <property type="entry name" value="MCH/BMMD"/>
</dbReference>
<dbReference type="SUPFAM" id="SSF54637">
    <property type="entry name" value="Thioesterase/thiol ester dehydrase-isomerase"/>
    <property type="match status" value="1"/>
</dbReference>
<sequence>MAGLWFEDFRDGMVFDHEWTRTITETDNRWFSLLTMNTQPVHIDAHAAAKSVWGRPLVNSLLTLGLMVGMSVNDTTFGTTIANLGMTNVAFPHPLFEGDTIRIRTTVLGKRPSRSRPGEGIVTLRHEAFNQDGVLCGTCERAALMRMRPAANDPAAGNAAA</sequence>
<dbReference type="InterPro" id="IPR029069">
    <property type="entry name" value="HotDog_dom_sf"/>
</dbReference>
<dbReference type="eggNOG" id="COG2030">
    <property type="taxonomic scope" value="Bacteria"/>
</dbReference>
<feature type="domain" description="MaoC-like" evidence="1">
    <location>
        <begin position="12"/>
        <end position="126"/>
    </location>
</feature>
<name>F2IYQ0_POLGS</name>
<protein>
    <submittedName>
        <fullName evidence="2">Probable monoamine oxidase regulatory protein</fullName>
    </submittedName>
</protein>
<dbReference type="RefSeq" id="WP_013651814.1">
    <property type="nucleotide sequence ID" value="NC_015259.1"/>
</dbReference>
<evidence type="ECO:0000313" key="3">
    <source>
        <dbReference type="Proteomes" id="UP000008130"/>
    </source>
</evidence>